<dbReference type="GO" id="GO:0005544">
    <property type="term" value="F:calcium-dependent phospholipid binding"/>
    <property type="evidence" value="ECO:0007669"/>
    <property type="project" value="TreeGrafter"/>
</dbReference>
<dbReference type="PANTHER" id="PTHR10728">
    <property type="entry name" value="CYTOSOLIC PHOSPHOLIPASE A2"/>
    <property type="match status" value="1"/>
</dbReference>
<dbReference type="Proteomes" id="UP000515145">
    <property type="component" value="Unplaced"/>
</dbReference>
<dbReference type="GeneID" id="114431194"/>
<feature type="domain" description="PLA2c" evidence="4">
    <location>
        <begin position="57"/>
        <end position="605"/>
    </location>
</feature>
<reference evidence="6" key="1">
    <citation type="submission" date="2025-08" db="UniProtKB">
        <authorList>
            <consortium name="RefSeq"/>
        </authorList>
    </citation>
    <scope>IDENTIFICATION</scope>
</reference>
<dbReference type="InParanoid" id="A0A6P7HVP5"/>
<dbReference type="PANTHER" id="PTHR10728:SF39">
    <property type="entry name" value="CYTOSOLIC PHOSPHOLIPASE A2 GAMMA"/>
    <property type="match status" value="1"/>
</dbReference>
<dbReference type="AlphaFoldDB" id="A0A6P7HVP5"/>
<dbReference type="Gene3D" id="3.40.1090.10">
    <property type="entry name" value="Cytosolic phospholipase A2 catalytic domain"/>
    <property type="match status" value="1"/>
</dbReference>
<dbReference type="GO" id="GO:0046475">
    <property type="term" value="P:glycerophospholipid catabolic process"/>
    <property type="evidence" value="ECO:0007669"/>
    <property type="project" value="TreeGrafter"/>
</dbReference>
<protein>
    <submittedName>
        <fullName evidence="6">Cytosolic phospholipase A2 gamma-like</fullName>
    </submittedName>
</protein>
<dbReference type="GO" id="GO:0005509">
    <property type="term" value="F:calcium ion binding"/>
    <property type="evidence" value="ECO:0007669"/>
    <property type="project" value="TreeGrafter"/>
</dbReference>
<evidence type="ECO:0000256" key="3">
    <source>
        <dbReference type="PROSITE-ProRule" id="PRU00555"/>
    </source>
</evidence>
<dbReference type="GO" id="GO:0005635">
    <property type="term" value="C:nuclear envelope"/>
    <property type="evidence" value="ECO:0007669"/>
    <property type="project" value="TreeGrafter"/>
</dbReference>
<keyword evidence="3" id="KW-0442">Lipid degradation</keyword>
<dbReference type="GO" id="GO:0047498">
    <property type="term" value="F:calcium-dependent phospholipase A2 activity"/>
    <property type="evidence" value="ECO:0007669"/>
    <property type="project" value="TreeGrafter"/>
</dbReference>
<dbReference type="InterPro" id="IPR002642">
    <property type="entry name" value="LysoPLipase_cat_dom"/>
</dbReference>
<dbReference type="OrthoDB" id="270970at2759"/>
<sequence>MGGEPQNNPPKMLCGDAGWAAGLVCIMVLGAMGHPAGEDTSTVIPPKQDNMSKTWYSTDAAKHHVRRSQSLSAGEQGFILRRKQIVLKSLNKLGVTCSQYSVPHIAVLGSGGGQRAIVSLVGSLYQMKKEGLLDAVLYLGGVSGSAMSMGSLYSDPQWNANMDATVSRLSGPKVELSEVMDWLDRRVKEEHFSLSDIWGALTSAAIMKQLDKRRLSEDGGYIMNPYPIYNAVNKNCLTNGSQKSKWFEITPHESGFTELGLFINTAYLGSRTPNVEKDESPEMDLVRLQGIMGSMLACEEDVGKYMFDWLRVQQRLSTYEDCDMPFCRPVWYLTELIRKNTKNFSGLEFLDKLQKTLKERLKVNPTETFEKKCTEQPVLKQWLQRLMPSLQKWTQSPDEGPSKNNATLLINKLISLIVNWEWGTTENFLYQDSDPTVPACIRLKERLQLIDAGVMLNIPFAPFLGEKRDTDLLIVLDYGAADTFEDLLTARDYATKLNKPFPEIEEKVLEEKDWPRDIYVFRGEAKEPTIVYMPLFNRENCRDAEELRAKREEFTTLQPSYSKEKIHALLEIAKANIKNSQDTLLREVKTAALRRPFRRHSGHTV</sequence>
<organism evidence="5 6">
    <name type="scientific">Parambassis ranga</name>
    <name type="common">Indian glassy fish</name>
    <dbReference type="NCBI Taxonomy" id="210632"/>
    <lineage>
        <taxon>Eukaryota</taxon>
        <taxon>Metazoa</taxon>
        <taxon>Chordata</taxon>
        <taxon>Craniata</taxon>
        <taxon>Vertebrata</taxon>
        <taxon>Euteleostomi</taxon>
        <taxon>Actinopterygii</taxon>
        <taxon>Neopterygii</taxon>
        <taxon>Teleostei</taxon>
        <taxon>Neoteleostei</taxon>
        <taxon>Acanthomorphata</taxon>
        <taxon>Ovalentaria</taxon>
        <taxon>Ambassidae</taxon>
        <taxon>Parambassis</taxon>
    </lineage>
</organism>
<gene>
    <name evidence="6" type="primary">LOC114431194</name>
</gene>
<name>A0A6P7HVP5_9TELE</name>
<evidence type="ECO:0000256" key="1">
    <source>
        <dbReference type="ARBA" id="ARBA00022801"/>
    </source>
</evidence>
<evidence type="ECO:0000313" key="5">
    <source>
        <dbReference type="Proteomes" id="UP000515145"/>
    </source>
</evidence>
<dbReference type="GO" id="GO:0005829">
    <property type="term" value="C:cytosol"/>
    <property type="evidence" value="ECO:0007669"/>
    <property type="project" value="TreeGrafter"/>
</dbReference>
<proteinExistence type="predicted"/>
<keyword evidence="1 3" id="KW-0378">Hydrolase</keyword>
<evidence type="ECO:0000256" key="2">
    <source>
        <dbReference type="ARBA" id="ARBA00023098"/>
    </source>
</evidence>
<evidence type="ECO:0000259" key="4">
    <source>
        <dbReference type="PROSITE" id="PS51210"/>
    </source>
</evidence>
<keyword evidence="5" id="KW-1185">Reference proteome</keyword>
<dbReference type="InterPro" id="IPR016035">
    <property type="entry name" value="Acyl_Trfase/lysoPLipase"/>
</dbReference>
<dbReference type="SUPFAM" id="SSF52151">
    <property type="entry name" value="FabD/lysophospholipase-like"/>
    <property type="match status" value="1"/>
</dbReference>
<keyword evidence="2 3" id="KW-0443">Lipid metabolism</keyword>
<dbReference type="Pfam" id="PF01735">
    <property type="entry name" value="PLA2_B"/>
    <property type="match status" value="1"/>
</dbReference>
<dbReference type="RefSeq" id="XP_028254597.1">
    <property type="nucleotide sequence ID" value="XM_028398796.1"/>
</dbReference>
<dbReference type="GO" id="GO:0005654">
    <property type="term" value="C:nucleoplasm"/>
    <property type="evidence" value="ECO:0007669"/>
    <property type="project" value="TreeGrafter"/>
</dbReference>
<accession>A0A6P7HVP5</accession>
<evidence type="ECO:0000313" key="6">
    <source>
        <dbReference type="RefSeq" id="XP_028254597.1"/>
    </source>
</evidence>
<dbReference type="PROSITE" id="PS51210">
    <property type="entry name" value="PLA2C"/>
    <property type="match status" value="1"/>
</dbReference>
<dbReference type="SMART" id="SM00022">
    <property type="entry name" value="PLAc"/>
    <property type="match status" value="1"/>
</dbReference>